<organism evidence="2">
    <name type="scientific">Schizophyllum commune (strain H4-8 / FGSC 9210)</name>
    <name type="common">Split gill fungus</name>
    <dbReference type="NCBI Taxonomy" id="578458"/>
    <lineage>
        <taxon>Eukaryota</taxon>
        <taxon>Fungi</taxon>
        <taxon>Dikarya</taxon>
        <taxon>Basidiomycota</taxon>
        <taxon>Agaricomycotina</taxon>
        <taxon>Agaricomycetes</taxon>
        <taxon>Agaricomycetidae</taxon>
        <taxon>Agaricales</taxon>
        <taxon>Schizophyllaceae</taxon>
        <taxon>Schizophyllum</taxon>
    </lineage>
</organism>
<sequence length="157" mass="18322">MGYYFSPRQTQERSLDEALDQALNEDMIPDDIHYDDRSILDSFSFRLPHRRRPVVQVILVRTSAIDAIMNFHSTIVMNVITFRSAYSFFPRSTFIKKIGICFDEDISQSAAAKYTSRGWSLVNELDEAEYYELGGEIRRGERYVGDSWTWTIDLNIE</sequence>
<dbReference type="KEGG" id="scm:SCHCO_02491722"/>
<dbReference type="InParanoid" id="D8PYM7"/>
<dbReference type="EMBL" id="GL377304">
    <property type="protein sequence ID" value="EFI98719.1"/>
    <property type="molecule type" value="Genomic_DNA"/>
</dbReference>
<keyword evidence="2" id="KW-1185">Reference proteome</keyword>
<dbReference type="Proteomes" id="UP000007431">
    <property type="component" value="Unassembled WGS sequence"/>
</dbReference>
<dbReference type="RefSeq" id="XP_003033622.1">
    <property type="nucleotide sequence ID" value="XM_003033576.1"/>
</dbReference>
<protein>
    <submittedName>
        <fullName evidence="1">Uncharacterized protein</fullName>
    </submittedName>
</protein>
<dbReference type="GeneID" id="9586184"/>
<dbReference type="OrthoDB" id="3041043at2759"/>
<dbReference type="AlphaFoldDB" id="D8PYM7"/>
<name>D8PYM7_SCHCM</name>
<evidence type="ECO:0000313" key="2">
    <source>
        <dbReference type="Proteomes" id="UP000007431"/>
    </source>
</evidence>
<reference evidence="1 2" key="1">
    <citation type="journal article" date="2010" name="Nat. Biotechnol.">
        <title>Genome sequence of the model mushroom Schizophyllum commune.</title>
        <authorList>
            <person name="Ohm R.A."/>
            <person name="de Jong J.F."/>
            <person name="Lugones L.G."/>
            <person name="Aerts A."/>
            <person name="Kothe E."/>
            <person name="Stajich J.E."/>
            <person name="de Vries R.P."/>
            <person name="Record E."/>
            <person name="Levasseur A."/>
            <person name="Baker S.E."/>
            <person name="Bartholomew K.A."/>
            <person name="Coutinho P.M."/>
            <person name="Erdmann S."/>
            <person name="Fowler T.J."/>
            <person name="Gathman A.C."/>
            <person name="Lombard V."/>
            <person name="Henrissat B."/>
            <person name="Knabe N."/>
            <person name="Kuees U."/>
            <person name="Lilly W.W."/>
            <person name="Lindquist E."/>
            <person name="Lucas S."/>
            <person name="Magnuson J.K."/>
            <person name="Piumi F."/>
            <person name="Raudaskoski M."/>
            <person name="Salamov A."/>
            <person name="Schmutz J."/>
            <person name="Schwarze F.W.M.R."/>
            <person name="vanKuyk P.A."/>
            <person name="Horton J.S."/>
            <person name="Grigoriev I.V."/>
            <person name="Woesten H.A.B."/>
        </authorList>
    </citation>
    <scope>NUCLEOTIDE SEQUENCE [LARGE SCALE GENOMIC DNA]</scope>
    <source>
        <strain evidence="2">H4-8 / FGSC 9210</strain>
    </source>
</reference>
<proteinExistence type="predicted"/>
<dbReference type="HOGENOM" id="CLU_1678941_0_0_1"/>
<feature type="non-terminal residue" evidence="1">
    <location>
        <position position="157"/>
    </location>
</feature>
<gene>
    <name evidence="1" type="ORF">SCHCODRAFT_106433</name>
</gene>
<accession>D8PYM7</accession>
<dbReference type="VEuPathDB" id="FungiDB:SCHCODRAFT_02491722"/>
<dbReference type="OMA" id="MEAPMYI"/>
<evidence type="ECO:0000313" key="1">
    <source>
        <dbReference type="EMBL" id="EFI98719.1"/>
    </source>
</evidence>